<dbReference type="EMBL" id="CAJVQA010017222">
    <property type="protein sequence ID" value="CAG8747647.1"/>
    <property type="molecule type" value="Genomic_DNA"/>
</dbReference>
<evidence type="ECO:0000313" key="2">
    <source>
        <dbReference type="Proteomes" id="UP000789759"/>
    </source>
</evidence>
<dbReference type="OrthoDB" id="10340311at2759"/>
<keyword evidence="2" id="KW-1185">Reference proteome</keyword>
<reference evidence="1" key="1">
    <citation type="submission" date="2021-06" db="EMBL/GenBank/DDBJ databases">
        <authorList>
            <person name="Kallberg Y."/>
            <person name="Tangrot J."/>
            <person name="Rosling A."/>
        </authorList>
    </citation>
    <scope>NUCLEOTIDE SEQUENCE</scope>
    <source>
        <strain evidence="1">FL966</strain>
    </source>
</reference>
<proteinExistence type="predicted"/>
<organism evidence="1 2">
    <name type="scientific">Cetraspora pellucida</name>
    <dbReference type="NCBI Taxonomy" id="1433469"/>
    <lineage>
        <taxon>Eukaryota</taxon>
        <taxon>Fungi</taxon>
        <taxon>Fungi incertae sedis</taxon>
        <taxon>Mucoromycota</taxon>
        <taxon>Glomeromycotina</taxon>
        <taxon>Glomeromycetes</taxon>
        <taxon>Diversisporales</taxon>
        <taxon>Gigasporaceae</taxon>
        <taxon>Cetraspora</taxon>
    </lineage>
</organism>
<comment type="caution">
    <text evidence="1">The sequence shown here is derived from an EMBL/GenBank/DDBJ whole genome shotgun (WGS) entry which is preliminary data.</text>
</comment>
<gene>
    <name evidence="1" type="ORF">CPELLU_LOCUS14494</name>
</gene>
<dbReference type="Proteomes" id="UP000789759">
    <property type="component" value="Unassembled WGS sequence"/>
</dbReference>
<sequence>MISIRKTKCGLKEKSKENIQSCSKKSKIFAKTIILQLSIDVLQQVVISDIENHMIIETNQLAKDNPQEFINKFNI</sequence>
<feature type="non-terminal residue" evidence="1">
    <location>
        <position position="1"/>
    </location>
</feature>
<dbReference type="AlphaFoldDB" id="A0A9N9NNK7"/>
<accession>A0A9N9NNK7</accession>
<evidence type="ECO:0000313" key="1">
    <source>
        <dbReference type="EMBL" id="CAG8747647.1"/>
    </source>
</evidence>
<protein>
    <submittedName>
        <fullName evidence="1">13359_t:CDS:1</fullName>
    </submittedName>
</protein>
<name>A0A9N9NNK7_9GLOM</name>